<dbReference type="GO" id="GO:0009408">
    <property type="term" value="P:response to heat"/>
    <property type="evidence" value="ECO:0007669"/>
    <property type="project" value="TreeGrafter"/>
</dbReference>
<dbReference type="OMA" id="MALACEQ"/>
<dbReference type="OrthoDB" id="1431247at2759"/>
<dbReference type="GO" id="GO:0005737">
    <property type="term" value="C:cytoplasm"/>
    <property type="evidence" value="ECO:0007669"/>
    <property type="project" value="TreeGrafter"/>
</dbReference>
<dbReference type="CDD" id="cd06526">
    <property type="entry name" value="metazoan_ACD"/>
    <property type="match status" value="1"/>
</dbReference>
<dbReference type="Pfam" id="PF00011">
    <property type="entry name" value="HSP20"/>
    <property type="match status" value="2"/>
</dbReference>
<reference evidence="5 6" key="1">
    <citation type="journal article" date="2014" name="Genome Biol. Evol.">
        <title>The genome of the myxosporean Thelohanellus kitauei shows adaptations to nutrient acquisition within its fish host.</title>
        <authorList>
            <person name="Yang Y."/>
            <person name="Xiong J."/>
            <person name="Zhou Z."/>
            <person name="Huo F."/>
            <person name="Miao W."/>
            <person name="Ran C."/>
            <person name="Liu Y."/>
            <person name="Zhang J."/>
            <person name="Feng J."/>
            <person name="Wang M."/>
            <person name="Wang M."/>
            <person name="Wang L."/>
            <person name="Yao B."/>
        </authorList>
    </citation>
    <scope>NUCLEOTIDE SEQUENCE [LARGE SCALE GENOMIC DNA]</scope>
    <source>
        <strain evidence="5">Wuqing</strain>
    </source>
</reference>
<dbReference type="SUPFAM" id="SSF49764">
    <property type="entry name" value="HSP20-like chaperones"/>
    <property type="match status" value="2"/>
</dbReference>
<evidence type="ECO:0000313" key="5">
    <source>
        <dbReference type="EMBL" id="KII62079.1"/>
    </source>
</evidence>
<dbReference type="PROSITE" id="PS01031">
    <property type="entry name" value="SHSP"/>
    <property type="match status" value="1"/>
</dbReference>
<name>A0A0C2MCP5_THEKT</name>
<evidence type="ECO:0000256" key="3">
    <source>
        <dbReference type="SAM" id="MobiDB-lite"/>
    </source>
</evidence>
<feature type="region of interest" description="Disordered" evidence="3">
    <location>
        <begin position="222"/>
        <end position="245"/>
    </location>
</feature>
<feature type="compositionally biased region" description="Basic and acidic residues" evidence="3">
    <location>
        <begin position="229"/>
        <end position="245"/>
    </location>
</feature>
<comment type="caution">
    <text evidence="5">The sequence shown here is derived from an EMBL/GenBank/DDBJ whole genome shotgun (WGS) entry which is preliminary data.</text>
</comment>
<dbReference type="AlphaFoldDB" id="A0A0C2MCP5"/>
<evidence type="ECO:0000313" key="6">
    <source>
        <dbReference type="Proteomes" id="UP000031668"/>
    </source>
</evidence>
<dbReference type="PANTHER" id="PTHR45640:SF26">
    <property type="entry name" value="RE23625P"/>
    <property type="match status" value="1"/>
</dbReference>
<dbReference type="CDD" id="cd06464">
    <property type="entry name" value="ACD_sHsps-like"/>
    <property type="match status" value="1"/>
</dbReference>
<dbReference type="GO" id="GO:0051082">
    <property type="term" value="F:unfolded protein binding"/>
    <property type="evidence" value="ECO:0007669"/>
    <property type="project" value="TreeGrafter"/>
</dbReference>
<dbReference type="Proteomes" id="UP000031668">
    <property type="component" value="Unassembled WGS sequence"/>
</dbReference>
<evidence type="ECO:0000256" key="1">
    <source>
        <dbReference type="PROSITE-ProRule" id="PRU00285"/>
    </source>
</evidence>
<protein>
    <submittedName>
        <fullName evidence="5">Alpha-crystallin B chain</fullName>
    </submittedName>
</protein>
<feature type="domain" description="SHSP" evidence="4">
    <location>
        <begin position="132"/>
        <end position="245"/>
    </location>
</feature>
<organism evidence="5 6">
    <name type="scientific">Thelohanellus kitauei</name>
    <name type="common">Myxosporean</name>
    <dbReference type="NCBI Taxonomy" id="669202"/>
    <lineage>
        <taxon>Eukaryota</taxon>
        <taxon>Metazoa</taxon>
        <taxon>Cnidaria</taxon>
        <taxon>Myxozoa</taxon>
        <taxon>Myxosporea</taxon>
        <taxon>Bivalvulida</taxon>
        <taxon>Platysporina</taxon>
        <taxon>Myxobolidae</taxon>
        <taxon>Thelohanellus</taxon>
    </lineage>
</organism>
<proteinExistence type="inferred from homology"/>
<evidence type="ECO:0000256" key="2">
    <source>
        <dbReference type="RuleBase" id="RU003616"/>
    </source>
</evidence>
<dbReference type="Gene3D" id="2.60.40.790">
    <property type="match status" value="2"/>
</dbReference>
<keyword evidence="6" id="KW-1185">Reference proteome</keyword>
<accession>A0A0C2MCP5</accession>
<dbReference type="InterPro" id="IPR001436">
    <property type="entry name" value="Alpha-crystallin/sHSP_animal"/>
</dbReference>
<dbReference type="PANTHER" id="PTHR45640">
    <property type="entry name" value="HEAT SHOCK PROTEIN HSP-12.2-RELATED"/>
    <property type="match status" value="1"/>
</dbReference>
<dbReference type="InterPro" id="IPR002068">
    <property type="entry name" value="A-crystallin/Hsp20_dom"/>
</dbReference>
<sequence length="245" mass="28316">MLSRFNMFPTIINIDDDYDDYCSNVFDVVSDFFRFPSSLMPQPYSGLRSQRRPKSDSYVLSIGVGTFYDLKDIKTEMHDDKLKVSGTAKETLKHGVNQHQFEREYDIPEDVDLSTLKTRLTTDGTLRITFQRKHVEPKKELEYLSNDQEFRVRINMEGFKPEEMSIRVVDRDLVIEATRKSHTVNPDGTKTQSSSGYISRTIRLGDDVEIDHLRAVNSNGSIEVSAPRDPQRAIKTDRKLEIEQK</sequence>
<dbReference type="GO" id="GO:0042026">
    <property type="term" value="P:protein refolding"/>
    <property type="evidence" value="ECO:0007669"/>
    <property type="project" value="TreeGrafter"/>
</dbReference>
<dbReference type="EMBL" id="JWZT01005118">
    <property type="protein sequence ID" value="KII62079.1"/>
    <property type="molecule type" value="Genomic_DNA"/>
</dbReference>
<dbReference type="GO" id="GO:0005634">
    <property type="term" value="C:nucleus"/>
    <property type="evidence" value="ECO:0007669"/>
    <property type="project" value="TreeGrafter"/>
</dbReference>
<comment type="similarity">
    <text evidence="1 2">Belongs to the small heat shock protein (HSP20) family.</text>
</comment>
<dbReference type="InterPro" id="IPR008978">
    <property type="entry name" value="HSP20-like_chaperone"/>
</dbReference>
<evidence type="ECO:0000259" key="4">
    <source>
        <dbReference type="PROSITE" id="PS01031"/>
    </source>
</evidence>
<gene>
    <name evidence="5" type="ORF">RF11_02580</name>
</gene>